<dbReference type="Proteomes" id="UP000055045">
    <property type="component" value="Unassembled WGS sequence"/>
</dbReference>
<dbReference type="OrthoDB" id="3549121at2759"/>
<keyword evidence="3" id="KW-1185">Reference proteome</keyword>
<reference evidence="2 3" key="1">
    <citation type="submission" date="2015-10" db="EMBL/GenBank/DDBJ databases">
        <title>Genome sequencing of Penicillium freii.</title>
        <authorList>
            <person name="Nguyen H.D."/>
            <person name="Visagie C.M."/>
            <person name="Seifert K.A."/>
        </authorList>
    </citation>
    <scope>NUCLEOTIDE SEQUENCE [LARGE SCALE GENOMIC DNA]</scope>
    <source>
        <strain evidence="2 3">DAOM 242723</strain>
    </source>
</reference>
<feature type="region of interest" description="Disordered" evidence="1">
    <location>
        <begin position="50"/>
        <end position="119"/>
    </location>
</feature>
<evidence type="ECO:0000256" key="1">
    <source>
        <dbReference type="SAM" id="MobiDB-lite"/>
    </source>
</evidence>
<dbReference type="STRING" id="48697.A0A117NSA7"/>
<name>A0A117NSA7_PENFR</name>
<dbReference type="AlphaFoldDB" id="A0A117NSA7"/>
<feature type="region of interest" description="Disordered" evidence="1">
    <location>
        <begin position="131"/>
        <end position="170"/>
    </location>
</feature>
<comment type="caution">
    <text evidence="2">The sequence shown here is derived from an EMBL/GenBank/DDBJ whole genome shotgun (WGS) entry which is preliminary data.</text>
</comment>
<gene>
    <name evidence="2" type="ORF">ACN42_g612</name>
</gene>
<dbReference type="Pfam" id="PF11578">
    <property type="entry name" value="DUF3237"/>
    <property type="match status" value="1"/>
</dbReference>
<organism evidence="2 3">
    <name type="scientific">Penicillium freii</name>
    <dbReference type="NCBI Taxonomy" id="48697"/>
    <lineage>
        <taxon>Eukaryota</taxon>
        <taxon>Fungi</taxon>
        <taxon>Dikarya</taxon>
        <taxon>Ascomycota</taxon>
        <taxon>Pezizomycotina</taxon>
        <taxon>Eurotiomycetes</taxon>
        <taxon>Eurotiomycetidae</taxon>
        <taxon>Eurotiales</taxon>
        <taxon>Aspergillaceae</taxon>
        <taxon>Penicillium</taxon>
    </lineage>
</organism>
<dbReference type="PANTHER" id="PTHR37315">
    <property type="entry name" value="UPF0311 PROTEIN BLR7842"/>
    <property type="match status" value="1"/>
</dbReference>
<evidence type="ECO:0000313" key="3">
    <source>
        <dbReference type="Proteomes" id="UP000055045"/>
    </source>
</evidence>
<proteinExistence type="predicted"/>
<accession>A0A117NSA7</accession>
<evidence type="ECO:0000313" key="2">
    <source>
        <dbReference type="EMBL" id="KUM66516.1"/>
    </source>
</evidence>
<dbReference type="PANTHER" id="PTHR37315:SF1">
    <property type="entry name" value="UPF0311 PROTEIN BLR7842"/>
    <property type="match status" value="1"/>
</dbReference>
<feature type="compositionally biased region" description="Low complexity" evidence="1">
    <location>
        <begin position="64"/>
        <end position="105"/>
    </location>
</feature>
<dbReference type="EMBL" id="LLXE01000008">
    <property type="protein sequence ID" value="KUM66516.1"/>
    <property type="molecule type" value="Genomic_DNA"/>
</dbReference>
<protein>
    <submittedName>
        <fullName evidence="2">Uncharacterized protein</fullName>
    </submittedName>
</protein>
<dbReference type="Gene3D" id="2.40.160.20">
    <property type="match status" value="1"/>
</dbReference>
<feature type="compositionally biased region" description="Pro residues" evidence="1">
    <location>
        <begin position="134"/>
        <end position="143"/>
    </location>
</feature>
<sequence>MGRTVDQEVHAAFVEFRAKEDDKCLSVQCIYCQQIRAKNTSRQKQHLLECPGLRGHPNAPQPSQPAQAAPNGIGPPNGYPGTPNGPTATPSGPTGPGTIPTPNGTLMTNGVNPHATPLQTPLGALQNRAAMATPVPPTGPPSAPSSAVPSRPTPKPKAKTSSSSLPAPPLDDVHAAFVEFRAKEEDKCLSVQCIYCQQVRAKNTSRQRQHLLECPTYLSVMKDSIPANNLLHTFPEGDVARSLQIPAPSLELDFRMSIKMNPKVSVGPSVWGQREWVSFIGGQWAGRWGKGIVLPGGQDTQIVTKDSTTNLRASYILQTVDEPPAFIIVRTEGWLTGAKDVLEKVIDANMADGVNPGSYKYRVNLSMETGDERYTFLNTLMWIGSGCRRGHEVIFDSFRVN</sequence>
<dbReference type="InterPro" id="IPR020915">
    <property type="entry name" value="UPF0311"/>
</dbReference>